<sequence length="1171" mass="130852">MVDERNPTPSGISKPDSSKTEKQVNSSVLPSDASKSDLSNPYFTHHSDHPGLVLISKPLNGDNYSAWRKAMTLALNAKNKLGFVNGTIKAPLEETHPDDYATWSRCNDMVHSWIVNTLNPEISDFVIYYATAHEIQREIAYHRQEQLSISVYYTKLKSLWDELASYNDASSGAQQDQQRLMQFLMGLNKSYSAIRGQILLMNPLPSVRQAYSSVCQEEKQRLLSATHTAAESNSSLAMAVRSNQMKNNSVGNARSDRSDRLYSDKRRSGSSRGRPQCTYCGEMRHFVEKCYQLHGYPPRHPKARTGSNFNRHKNASVANQVSDGANKDGGKSVLTGITEAQLQQLLSLLNDKDGGSGYKEDDWFGLIMIVLFVLWQSNIVYLLYTSEISSEKPFGLIHCDIWGRYKHSSLSGAHYFLTIVDDYTRFTWIFLMKHKDEAQPLIKHFFSYVSTQFASHIKKFRSDNGGEFLSLQSFFKDNGVLFQHSCVYTPQQNGVVERKHRHILQVARALKFQAQLPTQFWGECALTAVHIINRLPSPVLSFKTPFERLYLKPPTYSHLRVFGCLAYATNVHVSHKFDHRAITCPIPAPIHDLTPSHITNPSRLILPPTTDSAPSSSFAPNSDTLNSVAPTSSSTISDLPSLPAEQPTANPTPTLLKTYTRRPKHAPSPLLEIPTPPLPSVETLLPTTSSLPSSPSLLLSSSNPSDPSPPLLGLPQPAPTETLRRSNRSHNPPAKLQDYVCSHITHACSDQSPSLFLGLTKEPRSYSEAAVHLEWQEAMRSELQALQANGTWTLTSLPTGKTPIGCRWVYKIKHRSDGSIERYKARLVAKGFTQLEGVDYQDTFSPTAKIITVRCLLALATARRIQGKSFTALLIYVDDILITGNDSVSIAAIKKFLHSQFRLKDLGDLKYFLGIEVSSSKNGIFISQRKYALEIIKDAGLLGAEPIDTPMERGLKLSDKSDLLKDPGHYRRLVGLCISLVSFIWRQHFVLCAISRTHLGKDCSSPQTVILGCEPIVISDWAGCPITRRSTTGYCVFLGPSLVSWRSKRQKTVSLSSAKAEYRAMTGACCELTWLRYLLRDLGVLHREPSLLYCDNKAALHITANPVFHEQTRHIEMDCHYIRDKIQDGSVATRFVNSAHQLADVLTKALGKEVFTPMIRKLGVQDIHSPT</sequence>
<dbReference type="GO" id="GO:0003676">
    <property type="term" value="F:nucleic acid binding"/>
    <property type="evidence" value="ECO:0007669"/>
    <property type="project" value="InterPro"/>
</dbReference>
<dbReference type="InterPro" id="IPR036397">
    <property type="entry name" value="RNaseH_sf"/>
</dbReference>
<organism evidence="5">
    <name type="scientific">Vitis vinifera</name>
    <name type="common">Grape</name>
    <dbReference type="NCBI Taxonomy" id="29760"/>
    <lineage>
        <taxon>Eukaryota</taxon>
        <taxon>Viridiplantae</taxon>
        <taxon>Streptophyta</taxon>
        <taxon>Embryophyta</taxon>
        <taxon>Tracheophyta</taxon>
        <taxon>Spermatophyta</taxon>
        <taxon>Magnoliopsida</taxon>
        <taxon>eudicotyledons</taxon>
        <taxon>Gunneridae</taxon>
        <taxon>Pentapetalae</taxon>
        <taxon>rosids</taxon>
        <taxon>Vitales</taxon>
        <taxon>Vitaceae</taxon>
        <taxon>Viteae</taxon>
        <taxon>Vitis</taxon>
    </lineage>
</organism>
<dbReference type="SUPFAM" id="SSF56672">
    <property type="entry name" value="DNA/RNA polymerases"/>
    <property type="match status" value="1"/>
</dbReference>
<dbReference type="Gene3D" id="3.30.420.10">
    <property type="entry name" value="Ribonuclease H-like superfamily/Ribonuclease H"/>
    <property type="match status" value="1"/>
</dbReference>
<dbReference type="AlphaFoldDB" id="A5AZ64"/>
<feature type="compositionally biased region" description="Polar residues" evidence="3">
    <location>
        <begin position="243"/>
        <end position="252"/>
    </location>
</feature>
<dbReference type="InterPro" id="IPR029472">
    <property type="entry name" value="Copia-like_N"/>
</dbReference>
<evidence type="ECO:0000313" key="5">
    <source>
        <dbReference type="EMBL" id="CAN67322.1"/>
    </source>
</evidence>
<dbReference type="PANTHER" id="PTHR42648:SF31">
    <property type="entry name" value="RNA-DIRECTED DNA POLYMERASE"/>
    <property type="match status" value="1"/>
</dbReference>
<dbReference type="EMBL" id="AM440970">
    <property type="protein sequence ID" value="CAN67322.1"/>
    <property type="molecule type" value="Genomic_DNA"/>
</dbReference>
<name>A5AZ64_VITVI</name>
<evidence type="ECO:0000256" key="1">
    <source>
        <dbReference type="ARBA" id="ARBA00022723"/>
    </source>
</evidence>
<feature type="region of interest" description="Disordered" evidence="3">
    <location>
        <begin position="599"/>
        <end position="734"/>
    </location>
</feature>
<keyword evidence="1" id="KW-0479">Metal-binding</keyword>
<dbReference type="InterPro" id="IPR013103">
    <property type="entry name" value="RVT_2"/>
</dbReference>
<feature type="compositionally biased region" description="Polar residues" evidence="3">
    <location>
        <begin position="647"/>
        <end position="657"/>
    </location>
</feature>
<accession>A5AZ64</accession>
<dbReference type="Pfam" id="PF14244">
    <property type="entry name" value="Retrotran_gag_3"/>
    <property type="match status" value="1"/>
</dbReference>
<gene>
    <name evidence="5" type="ORF">VITISV_004158</name>
</gene>
<feature type="region of interest" description="Disordered" evidence="3">
    <location>
        <begin position="243"/>
        <end position="274"/>
    </location>
</feature>
<feature type="domain" description="Integrase catalytic" evidence="4">
    <location>
        <begin position="389"/>
        <end position="553"/>
    </location>
</feature>
<dbReference type="ExpressionAtlas" id="A5AZ64">
    <property type="expression patterns" value="baseline and differential"/>
</dbReference>
<feature type="compositionally biased region" description="Basic and acidic residues" evidence="3">
    <location>
        <begin position="254"/>
        <end position="267"/>
    </location>
</feature>
<protein>
    <recommendedName>
        <fullName evidence="4">Integrase catalytic domain-containing protein</fullName>
    </recommendedName>
</protein>
<evidence type="ECO:0000256" key="3">
    <source>
        <dbReference type="SAM" id="MobiDB-lite"/>
    </source>
</evidence>
<reference evidence="5" key="1">
    <citation type="journal article" date="2007" name="PLoS ONE">
        <title>The first genome sequence of an elite grapevine cultivar (Pinot noir Vitis vinifera L.): coping with a highly heterozygous genome.</title>
        <authorList>
            <person name="Velasco R."/>
            <person name="Zharkikh A."/>
            <person name="Troggio M."/>
            <person name="Cartwright D.A."/>
            <person name="Cestaro A."/>
            <person name="Pruss D."/>
            <person name="Pindo M."/>
            <person name="FitzGerald L.M."/>
            <person name="Vezzulli S."/>
            <person name="Reid J."/>
            <person name="Malacarne G."/>
            <person name="Iliev D."/>
            <person name="Coppola G."/>
            <person name="Wardell B."/>
            <person name="Micheletti D."/>
            <person name="Macalma T."/>
            <person name="Facci M."/>
            <person name="Mitchell J.T."/>
            <person name="Perazzolli M."/>
            <person name="Eldredge G."/>
            <person name="Gatto P."/>
            <person name="Oyzerski R."/>
            <person name="Moretto M."/>
            <person name="Gutin N."/>
            <person name="Stefanini M."/>
            <person name="Chen Y."/>
            <person name="Segala C."/>
            <person name="Davenport C."/>
            <person name="Dematte L."/>
            <person name="Mraz A."/>
            <person name="Battilana J."/>
            <person name="Stormo K."/>
            <person name="Costa F."/>
            <person name="Tao Q."/>
            <person name="Si-Ammour A."/>
            <person name="Harkins T."/>
            <person name="Lackey A."/>
            <person name="Perbost C."/>
            <person name="Taillon B."/>
            <person name="Stella A."/>
            <person name="Solovyev V."/>
            <person name="Fawcett J.A."/>
            <person name="Sterck L."/>
            <person name="Vandepoele K."/>
            <person name="Grando S.M."/>
            <person name="Toppo S."/>
            <person name="Moser C."/>
            <person name="Lanchbury J."/>
            <person name="Bogden R."/>
            <person name="Skolnick M."/>
            <person name="Sgaramella V."/>
            <person name="Bhatnagar S.K."/>
            <person name="Fontana P."/>
            <person name="Gutin A."/>
            <person name="Van de Peer Y."/>
            <person name="Salamini F."/>
            <person name="Viola R."/>
        </authorList>
    </citation>
    <scope>NUCLEOTIDE SEQUENCE</scope>
</reference>
<dbReference type="InterPro" id="IPR039537">
    <property type="entry name" value="Retrotran_Ty1/copia-like"/>
</dbReference>
<keyword evidence="2" id="KW-0378">Hydrolase</keyword>
<dbReference type="GO" id="GO:0015074">
    <property type="term" value="P:DNA integration"/>
    <property type="evidence" value="ECO:0007669"/>
    <property type="project" value="InterPro"/>
</dbReference>
<dbReference type="Pfam" id="PF00665">
    <property type="entry name" value="rve"/>
    <property type="match status" value="1"/>
</dbReference>
<dbReference type="PROSITE" id="PS50994">
    <property type="entry name" value="INTEGRASE"/>
    <property type="match status" value="1"/>
</dbReference>
<dbReference type="SUPFAM" id="SSF53098">
    <property type="entry name" value="Ribonuclease H-like"/>
    <property type="match status" value="1"/>
</dbReference>
<dbReference type="Pfam" id="PF07727">
    <property type="entry name" value="RVT_2"/>
    <property type="match status" value="2"/>
</dbReference>
<dbReference type="GO" id="GO:0016787">
    <property type="term" value="F:hydrolase activity"/>
    <property type="evidence" value="ECO:0007669"/>
    <property type="project" value="UniProtKB-KW"/>
</dbReference>
<feature type="compositionally biased region" description="Pro residues" evidence="3">
    <location>
        <begin position="706"/>
        <end position="718"/>
    </location>
</feature>
<feature type="compositionally biased region" description="Low complexity" evidence="3">
    <location>
        <begin position="680"/>
        <end position="705"/>
    </location>
</feature>
<dbReference type="GO" id="GO:0046872">
    <property type="term" value="F:metal ion binding"/>
    <property type="evidence" value="ECO:0007669"/>
    <property type="project" value="UniProtKB-KW"/>
</dbReference>
<evidence type="ECO:0000259" key="4">
    <source>
        <dbReference type="PROSITE" id="PS50994"/>
    </source>
</evidence>
<evidence type="ECO:0000256" key="2">
    <source>
        <dbReference type="ARBA" id="ARBA00022801"/>
    </source>
</evidence>
<feature type="region of interest" description="Disordered" evidence="3">
    <location>
        <begin position="1"/>
        <end position="41"/>
    </location>
</feature>
<proteinExistence type="predicted"/>
<dbReference type="InterPro" id="IPR012337">
    <property type="entry name" value="RNaseH-like_sf"/>
</dbReference>
<dbReference type="InterPro" id="IPR043502">
    <property type="entry name" value="DNA/RNA_pol_sf"/>
</dbReference>
<dbReference type="CDD" id="cd09272">
    <property type="entry name" value="RNase_HI_RT_Ty1"/>
    <property type="match status" value="1"/>
</dbReference>
<dbReference type="InterPro" id="IPR001584">
    <property type="entry name" value="Integrase_cat-core"/>
</dbReference>
<feature type="compositionally biased region" description="Polar residues" evidence="3">
    <location>
        <begin position="609"/>
        <end position="638"/>
    </location>
</feature>
<dbReference type="PANTHER" id="PTHR42648">
    <property type="entry name" value="TRANSPOSASE, PUTATIVE-RELATED"/>
    <property type="match status" value="1"/>
</dbReference>